<evidence type="ECO:0000256" key="7">
    <source>
        <dbReference type="ARBA" id="ARBA00022840"/>
    </source>
</evidence>
<evidence type="ECO:0000256" key="2">
    <source>
        <dbReference type="ARBA" id="ARBA00005417"/>
    </source>
</evidence>
<evidence type="ECO:0000256" key="8">
    <source>
        <dbReference type="ARBA" id="ARBA00022967"/>
    </source>
</evidence>
<dbReference type="InterPro" id="IPR050388">
    <property type="entry name" value="ABC_Ni/Peptide_Import"/>
</dbReference>
<dbReference type="GO" id="GO:0005886">
    <property type="term" value="C:plasma membrane"/>
    <property type="evidence" value="ECO:0007669"/>
    <property type="project" value="UniProtKB-SubCell"/>
</dbReference>
<evidence type="ECO:0000256" key="9">
    <source>
        <dbReference type="ARBA" id="ARBA00023136"/>
    </source>
</evidence>
<keyword evidence="13" id="KW-1185">Reference proteome</keyword>
<evidence type="ECO:0000256" key="5">
    <source>
        <dbReference type="ARBA" id="ARBA00022519"/>
    </source>
</evidence>
<dbReference type="PANTHER" id="PTHR43297:SF14">
    <property type="entry name" value="ATPASE AAA-TYPE CORE DOMAIN-CONTAINING PROTEIN"/>
    <property type="match status" value="1"/>
</dbReference>
<dbReference type="CDD" id="cd03257">
    <property type="entry name" value="ABC_NikE_OppD_transporters"/>
    <property type="match status" value="2"/>
</dbReference>
<dbReference type="NCBIfam" id="NF008453">
    <property type="entry name" value="PRK11308.1"/>
    <property type="match status" value="2"/>
</dbReference>
<dbReference type="RefSeq" id="WP_179541321.1">
    <property type="nucleotide sequence ID" value="NZ_BAAALL010000002.1"/>
</dbReference>
<keyword evidence="6" id="KW-0547">Nucleotide-binding</keyword>
<dbReference type="PANTHER" id="PTHR43297">
    <property type="entry name" value="OLIGOPEPTIDE TRANSPORT ATP-BINDING PROTEIN APPD"/>
    <property type="match status" value="1"/>
</dbReference>
<dbReference type="InterPro" id="IPR017871">
    <property type="entry name" value="ABC_transporter-like_CS"/>
</dbReference>
<evidence type="ECO:0000256" key="6">
    <source>
        <dbReference type="ARBA" id="ARBA00022741"/>
    </source>
</evidence>
<feature type="domain" description="ABC transporter" evidence="11">
    <location>
        <begin position="26"/>
        <end position="283"/>
    </location>
</feature>
<dbReference type="NCBIfam" id="TIGR01727">
    <property type="entry name" value="oligo_HPY"/>
    <property type="match status" value="2"/>
</dbReference>
<evidence type="ECO:0000256" key="3">
    <source>
        <dbReference type="ARBA" id="ARBA00022448"/>
    </source>
</evidence>
<comment type="caution">
    <text evidence="12">The sequence shown here is derived from an EMBL/GenBank/DDBJ whole genome shotgun (WGS) entry which is preliminary data.</text>
</comment>
<name>A0A7Z0KA43_9MICC</name>
<evidence type="ECO:0000259" key="11">
    <source>
        <dbReference type="PROSITE" id="PS50893"/>
    </source>
</evidence>
<keyword evidence="4" id="KW-1003">Cell membrane</keyword>
<evidence type="ECO:0000256" key="1">
    <source>
        <dbReference type="ARBA" id="ARBA00004202"/>
    </source>
</evidence>
<gene>
    <name evidence="12" type="ORF">HNR09_001311</name>
</gene>
<dbReference type="GO" id="GO:0016887">
    <property type="term" value="F:ATP hydrolysis activity"/>
    <property type="evidence" value="ECO:0007669"/>
    <property type="project" value="InterPro"/>
</dbReference>
<dbReference type="Pfam" id="PF00005">
    <property type="entry name" value="ABC_tran"/>
    <property type="match status" value="2"/>
</dbReference>
<keyword evidence="3" id="KW-0813">Transport</keyword>
<comment type="similarity">
    <text evidence="2">Belongs to the ABC transporter superfamily.</text>
</comment>
<evidence type="ECO:0000256" key="4">
    <source>
        <dbReference type="ARBA" id="ARBA00022475"/>
    </source>
</evidence>
<evidence type="ECO:0000256" key="10">
    <source>
        <dbReference type="SAM" id="MobiDB-lite"/>
    </source>
</evidence>
<evidence type="ECO:0000313" key="13">
    <source>
        <dbReference type="Proteomes" id="UP000535437"/>
    </source>
</evidence>
<keyword evidence="8" id="KW-1278">Translocase</keyword>
<feature type="domain" description="ABC transporter" evidence="11">
    <location>
        <begin position="408"/>
        <end position="663"/>
    </location>
</feature>
<dbReference type="Gene3D" id="3.40.50.300">
    <property type="entry name" value="P-loop containing nucleotide triphosphate hydrolases"/>
    <property type="match status" value="2"/>
</dbReference>
<dbReference type="GO" id="GO:0005524">
    <property type="term" value="F:ATP binding"/>
    <property type="evidence" value="ECO:0007669"/>
    <property type="project" value="UniProtKB-KW"/>
</dbReference>
<dbReference type="GO" id="GO:0015833">
    <property type="term" value="P:peptide transport"/>
    <property type="evidence" value="ECO:0007669"/>
    <property type="project" value="InterPro"/>
</dbReference>
<dbReference type="FunFam" id="3.40.50.300:FF:000016">
    <property type="entry name" value="Oligopeptide ABC transporter ATP-binding component"/>
    <property type="match status" value="2"/>
</dbReference>
<dbReference type="InterPro" id="IPR003593">
    <property type="entry name" value="AAA+_ATPase"/>
</dbReference>
<dbReference type="SMART" id="SM00382">
    <property type="entry name" value="AAA"/>
    <property type="match status" value="2"/>
</dbReference>
<dbReference type="InterPro" id="IPR003439">
    <property type="entry name" value="ABC_transporter-like_ATP-bd"/>
</dbReference>
<reference evidence="12 13" key="1">
    <citation type="submission" date="2020-07" db="EMBL/GenBank/DDBJ databases">
        <title>Sequencing the genomes of 1000 actinobacteria strains.</title>
        <authorList>
            <person name="Klenk H.-P."/>
        </authorList>
    </citation>
    <scope>NUCLEOTIDE SEQUENCE [LARGE SCALE GENOMIC DNA]</scope>
    <source>
        <strain evidence="12 13">DSM 15475</strain>
    </source>
</reference>
<evidence type="ECO:0000313" key="12">
    <source>
        <dbReference type="EMBL" id="NYJ77900.1"/>
    </source>
</evidence>
<dbReference type="PROSITE" id="PS50893">
    <property type="entry name" value="ABC_TRANSPORTER_2"/>
    <property type="match status" value="2"/>
</dbReference>
<proteinExistence type="inferred from homology"/>
<feature type="region of interest" description="Disordered" evidence="10">
    <location>
        <begin position="1"/>
        <end position="23"/>
    </location>
</feature>
<dbReference type="Proteomes" id="UP000535437">
    <property type="component" value="Unassembled WGS sequence"/>
</dbReference>
<accession>A0A7Z0KA43</accession>
<dbReference type="NCBIfam" id="NF007739">
    <property type="entry name" value="PRK10419.1"/>
    <property type="match status" value="2"/>
</dbReference>
<dbReference type="InterPro" id="IPR027417">
    <property type="entry name" value="P-loop_NTPase"/>
</dbReference>
<protein>
    <submittedName>
        <fullName evidence="12">Peptide/nickel transport system ATP-binding protein</fullName>
    </submittedName>
</protein>
<dbReference type="InterPro" id="IPR013563">
    <property type="entry name" value="Oligopep_ABC_C"/>
</dbReference>
<dbReference type="Pfam" id="PF08352">
    <property type="entry name" value="oligo_HPY"/>
    <property type="match status" value="2"/>
</dbReference>
<sequence length="742" mass="80881">MSQTIAPADQRDLEEEGPHHGDLPLLEISGLRTQFETPDGTVKAVDGVDLEVHPGRTLCVVGESGCGKSMTARSVMQLIDPPGRIVEGEMHWRPQGAEAVDLAALDPDGEPIRQVRGGQIGMIFQEPMSSLSPMYTVGAHLIEAIRLHREVPKDEARKMALELLRRVGIPQPEQRMDVYPFQLSGGMCQRVMVAIALSCDPALLIADEPTTALDVTTQARILDLLKDVQAENQMAMMFITHDLGVVAEMADDVVVMYLGQVVERGTVEQIFSAPRHPYTRALLDSIPKLRDGGERPRLRTVRGMVPHPQNMPSGCRFRTRCDFAMPGVCDVDMPDSSVVGEGQEVRCHLYSHADGPGGIPDAVEEAPSAADVSADAVARSGVRTRVPVEIQSRPGEDVGTGAATGPLLQVRGLTKHFPIGGGMFRRATGEVRAVDGVDLDIPAGQTLGLVGESGCGKTTLGRCIARLADPTDGQILFREVDGSQTDLAQITGKRLRKYRTQIRTIFQDPFSSLNPRMTVKQIVGEPLLVNGLASGSTLEDRVAEMLKKVGIRPEYMPRYPHAFSGGQRQRLNIARALITDPRLVIADEPVSALDVSVRAQILNLLVDLQEELGLTYLFVSHDLSVVEHVADQVNVMYLGRIAEEAETAELYREPKHPYTQTLLHSVPVPDPTFVRRTTERATSDEVPYPKDAPDGCLFVTRCPHAQAEPCTSQRPELGEPDGGRRAACHFSESLDLTGIARD</sequence>
<dbReference type="EMBL" id="JACCFY010000001">
    <property type="protein sequence ID" value="NYJ77900.1"/>
    <property type="molecule type" value="Genomic_DNA"/>
</dbReference>
<keyword evidence="5" id="KW-0997">Cell inner membrane</keyword>
<dbReference type="SUPFAM" id="SSF52540">
    <property type="entry name" value="P-loop containing nucleoside triphosphate hydrolases"/>
    <property type="match status" value="2"/>
</dbReference>
<dbReference type="AlphaFoldDB" id="A0A7Z0KA43"/>
<dbReference type="PROSITE" id="PS00211">
    <property type="entry name" value="ABC_TRANSPORTER_1"/>
    <property type="match status" value="2"/>
</dbReference>
<organism evidence="12 13">
    <name type="scientific">Nesterenkonia xinjiangensis</name>
    <dbReference type="NCBI Taxonomy" id="225327"/>
    <lineage>
        <taxon>Bacteria</taxon>
        <taxon>Bacillati</taxon>
        <taxon>Actinomycetota</taxon>
        <taxon>Actinomycetes</taxon>
        <taxon>Micrococcales</taxon>
        <taxon>Micrococcaceae</taxon>
        <taxon>Nesterenkonia</taxon>
    </lineage>
</organism>
<keyword evidence="9" id="KW-0472">Membrane</keyword>
<keyword evidence="7 12" id="KW-0067">ATP-binding</keyword>
<comment type="subcellular location">
    <subcellularLocation>
        <location evidence="1">Cell membrane</location>
        <topology evidence="1">Peripheral membrane protein</topology>
    </subcellularLocation>
</comment>